<evidence type="ECO:0000313" key="4">
    <source>
        <dbReference type="Proteomes" id="UP000294673"/>
    </source>
</evidence>
<feature type="domain" description="TtsA-like Glycoside hydrolase family 108" evidence="1">
    <location>
        <begin position="20"/>
        <end position="106"/>
    </location>
</feature>
<protein>
    <submittedName>
        <fullName evidence="3">Putative peptidoglycan domain protein</fullName>
    </submittedName>
</protein>
<organismHost>
    <name type="scientific">Escherichia coli</name>
    <dbReference type="NCBI Taxonomy" id="562"/>
</organismHost>
<reference evidence="3 4" key="1">
    <citation type="submission" date="2018-12" db="EMBL/GenBank/DDBJ databases">
        <title>Still something new to discover - new insights into E. coli phage diversity and taxonomy.</title>
        <authorList>
            <person name="Korf I.H.E."/>
            <person name="Adriaennsens E."/>
            <person name="Dreiseikelmann B."/>
            <person name="Kropinski A."/>
            <person name="Nimtz M."/>
            <person name="Meier-Kolthoff J.P."/>
            <person name="Rohde M."/>
            <person name="van Raaij M."/>
            <person name="Wittmann J."/>
        </authorList>
    </citation>
    <scope>NUCLEOTIDE SEQUENCE [LARGE SCALE GENOMIC DNA]</scope>
</reference>
<dbReference type="InterPro" id="IPR008565">
    <property type="entry name" value="TtsA-like_GH18_dom"/>
</dbReference>
<keyword evidence="4" id="KW-1185">Reference proteome</keyword>
<feature type="domain" description="Peptidoglycan binding" evidence="2">
    <location>
        <begin position="110"/>
        <end position="192"/>
    </location>
</feature>
<dbReference type="InterPro" id="IPR018537">
    <property type="entry name" value="Peptidoglycan-bd_3"/>
</dbReference>
<sequence>MAKITEKDFTCEFIIRDKTDVEGGYVDDPDDSGKCTNHGITQALADQYKTTLKTKFGWNGNMRNLTTEMAFFIYKTHFWDKMKLDDVMKRSVFLADRLFDLGINAGKTVAVKNLQRYLNVMNNRQTYWKDIDADGAMGPKTLAALDAYIAKRGATGKDYLIDAMLDMQSTYYIELAERREKDEKFIYGWQARKRRERKRYEAICLNGFSVE</sequence>
<dbReference type="EMBL" id="MK327938">
    <property type="protein sequence ID" value="QBO63817.1"/>
    <property type="molecule type" value="Genomic_DNA"/>
</dbReference>
<evidence type="ECO:0000313" key="3">
    <source>
        <dbReference type="EMBL" id="QBO63817.1"/>
    </source>
</evidence>
<evidence type="ECO:0000259" key="1">
    <source>
        <dbReference type="Pfam" id="PF05838"/>
    </source>
</evidence>
<dbReference type="SUPFAM" id="SSF53955">
    <property type="entry name" value="Lysozyme-like"/>
    <property type="match status" value="1"/>
</dbReference>
<evidence type="ECO:0000259" key="2">
    <source>
        <dbReference type="Pfam" id="PF09374"/>
    </source>
</evidence>
<organism evidence="3 4">
    <name type="scientific">Escherichia phage vB_EcoM_Goslar</name>
    <dbReference type="NCBI Taxonomy" id="2502409"/>
    <lineage>
        <taxon>Viruses</taxon>
        <taxon>Duplodnaviria</taxon>
        <taxon>Heunggongvirae</taxon>
        <taxon>Uroviricota</taxon>
        <taxon>Caudoviricetes</taxon>
        <taxon>Chimalliviridae</taxon>
        <taxon>Goslarvirus</taxon>
        <taxon>Goslarvirus goslar</taxon>
    </lineage>
</organism>
<gene>
    <name evidence="3" type="ORF">Goslar_00024</name>
</gene>
<dbReference type="InterPro" id="IPR023346">
    <property type="entry name" value="Lysozyme-like_dom_sf"/>
</dbReference>
<proteinExistence type="predicted"/>
<dbReference type="Gene3D" id="1.20.141.10">
    <property type="entry name" value="Chitosanase, subunit A, domain 1"/>
    <property type="match status" value="1"/>
</dbReference>
<accession>A0A482GFQ6</accession>
<dbReference type="Pfam" id="PF09374">
    <property type="entry name" value="PG_binding_3"/>
    <property type="match status" value="1"/>
</dbReference>
<name>A0A482GFQ6_BPGOS</name>
<dbReference type="Proteomes" id="UP000294673">
    <property type="component" value="Segment"/>
</dbReference>
<dbReference type="SMR" id="A0A482GFQ6"/>
<dbReference type="Pfam" id="PF05838">
    <property type="entry name" value="Glyco_hydro_108"/>
    <property type="match status" value="1"/>
</dbReference>